<evidence type="ECO:0000256" key="2">
    <source>
        <dbReference type="ARBA" id="ARBA00022741"/>
    </source>
</evidence>
<dbReference type="EMBL" id="LAPZ01000003">
    <property type="protein sequence ID" value="OSY88540.1"/>
    <property type="molecule type" value="Genomic_DNA"/>
</dbReference>
<dbReference type="RefSeq" id="WP_086030271.1">
    <property type="nucleotide sequence ID" value="NZ_LAPZ01000003.1"/>
</dbReference>
<evidence type="ECO:0000259" key="4">
    <source>
        <dbReference type="PROSITE" id="PS50893"/>
    </source>
</evidence>
<protein>
    <submittedName>
        <fullName evidence="5">ABC transporter ATP-binding protein</fullName>
    </submittedName>
</protein>
<evidence type="ECO:0000313" key="5">
    <source>
        <dbReference type="EMBL" id="OSY88540.1"/>
    </source>
</evidence>
<dbReference type="InterPro" id="IPR027417">
    <property type="entry name" value="P-loop_NTPase"/>
</dbReference>
<dbReference type="Gene3D" id="3.40.50.300">
    <property type="entry name" value="P-loop containing nucleotide triphosphate hydrolases"/>
    <property type="match status" value="1"/>
</dbReference>
<dbReference type="PANTHER" id="PTHR42939">
    <property type="entry name" value="ABC TRANSPORTER ATP-BINDING PROTEIN ALBC-RELATED"/>
    <property type="match status" value="1"/>
</dbReference>
<sequence length="218" mass="25043">MERIEIDNVELSFGSSETLKAVYLKAKKGYITGVLGRNGSGKSSLLRIIFGELKPQNKLIRIDGTPILTPLYKKGLIKYLPQFSIIPENLSLKEAISFFNSSLDNFLIDFPNFKTKESILFRDFSGGERRLIETYIILTSDSKIVLLDEPFSYLAPLYISKLKEILSREKQNKMIIITDHFYKEIIEVSDSLYLLKDGWSKLIESPKELIHHNYINSL</sequence>
<keyword evidence="2" id="KW-0547">Nucleotide-binding</keyword>
<dbReference type="OrthoDB" id="9801987at2"/>
<evidence type="ECO:0000313" key="6">
    <source>
        <dbReference type="Proteomes" id="UP000194221"/>
    </source>
</evidence>
<keyword evidence="3 5" id="KW-0067">ATP-binding</keyword>
<dbReference type="GO" id="GO:0005524">
    <property type="term" value="F:ATP binding"/>
    <property type="evidence" value="ECO:0007669"/>
    <property type="project" value="UniProtKB-KW"/>
</dbReference>
<dbReference type="GO" id="GO:0016887">
    <property type="term" value="F:ATP hydrolysis activity"/>
    <property type="evidence" value="ECO:0007669"/>
    <property type="project" value="InterPro"/>
</dbReference>
<comment type="caution">
    <text evidence="5">The sequence shown here is derived from an EMBL/GenBank/DDBJ whole genome shotgun (WGS) entry which is preliminary data.</text>
</comment>
<name>A0A1Y2PEE5_9FLAO</name>
<dbReference type="PROSITE" id="PS50893">
    <property type="entry name" value="ABC_TRANSPORTER_2"/>
    <property type="match status" value="1"/>
</dbReference>
<dbReference type="InterPro" id="IPR051782">
    <property type="entry name" value="ABC_Transporter_VariousFunc"/>
</dbReference>
<evidence type="ECO:0000256" key="1">
    <source>
        <dbReference type="ARBA" id="ARBA00022448"/>
    </source>
</evidence>
<dbReference type="Proteomes" id="UP000194221">
    <property type="component" value="Unassembled WGS sequence"/>
</dbReference>
<evidence type="ECO:0000256" key="3">
    <source>
        <dbReference type="ARBA" id="ARBA00022840"/>
    </source>
</evidence>
<dbReference type="SUPFAM" id="SSF52540">
    <property type="entry name" value="P-loop containing nucleoside triphosphate hydrolases"/>
    <property type="match status" value="1"/>
</dbReference>
<accession>A0A1Y2PEE5</accession>
<dbReference type="SMART" id="SM00382">
    <property type="entry name" value="AAA"/>
    <property type="match status" value="1"/>
</dbReference>
<dbReference type="PANTHER" id="PTHR42939:SF1">
    <property type="entry name" value="ABC TRANSPORTER ATP-BINDING PROTEIN ALBC-RELATED"/>
    <property type="match status" value="1"/>
</dbReference>
<dbReference type="InParanoid" id="A0A1Y2PEE5"/>
<dbReference type="AlphaFoldDB" id="A0A1Y2PEE5"/>
<keyword evidence="6" id="KW-1185">Reference proteome</keyword>
<organism evidence="5 6">
    <name type="scientific">Tenacibaculum holothuriorum</name>
    <dbReference type="NCBI Taxonomy" id="1635173"/>
    <lineage>
        <taxon>Bacteria</taxon>
        <taxon>Pseudomonadati</taxon>
        <taxon>Bacteroidota</taxon>
        <taxon>Flavobacteriia</taxon>
        <taxon>Flavobacteriales</taxon>
        <taxon>Flavobacteriaceae</taxon>
        <taxon>Tenacibaculum</taxon>
    </lineage>
</organism>
<keyword evidence="1" id="KW-0813">Transport</keyword>
<dbReference type="InterPro" id="IPR003593">
    <property type="entry name" value="AAA+_ATPase"/>
</dbReference>
<dbReference type="Pfam" id="PF00005">
    <property type="entry name" value="ABC_tran"/>
    <property type="match status" value="1"/>
</dbReference>
<dbReference type="STRING" id="1635173.WH52_07270"/>
<feature type="domain" description="ABC transporter" evidence="4">
    <location>
        <begin position="4"/>
        <end position="218"/>
    </location>
</feature>
<dbReference type="InterPro" id="IPR003439">
    <property type="entry name" value="ABC_transporter-like_ATP-bd"/>
</dbReference>
<reference evidence="5 6" key="1">
    <citation type="submission" date="2015-03" db="EMBL/GenBank/DDBJ databases">
        <title>Genome sequence of Tenacibaculum sp. S2-2, isolated from intestinal microbiota of sea cucumber, Apostichopus japonicas.</title>
        <authorList>
            <person name="Shao Z."/>
            <person name="Wang L."/>
            <person name="Li X."/>
        </authorList>
    </citation>
    <scope>NUCLEOTIDE SEQUENCE [LARGE SCALE GENOMIC DNA]</scope>
    <source>
        <strain evidence="5 6">S2-2</strain>
    </source>
</reference>
<gene>
    <name evidence="5" type="ORF">WH52_07270</name>
</gene>
<proteinExistence type="predicted"/>